<dbReference type="Proteomes" id="UP000234545">
    <property type="component" value="Unassembled WGS sequence"/>
</dbReference>
<dbReference type="OrthoDB" id="9813214at2"/>
<dbReference type="EMBL" id="PKKJ01000001">
    <property type="protein sequence ID" value="PKY67039.1"/>
    <property type="molecule type" value="Genomic_DNA"/>
</dbReference>
<name>A0A2I1I7C5_9ACTO</name>
<organism evidence="1 2">
    <name type="scientific">Schaalia turicensis</name>
    <dbReference type="NCBI Taxonomy" id="131111"/>
    <lineage>
        <taxon>Bacteria</taxon>
        <taxon>Bacillati</taxon>
        <taxon>Actinomycetota</taxon>
        <taxon>Actinomycetes</taxon>
        <taxon>Actinomycetales</taxon>
        <taxon>Actinomycetaceae</taxon>
        <taxon>Schaalia</taxon>
    </lineage>
</organism>
<evidence type="ECO:0000313" key="2">
    <source>
        <dbReference type="Proteomes" id="UP000234545"/>
    </source>
</evidence>
<comment type="caution">
    <text evidence="1">The sequence shown here is derived from an EMBL/GenBank/DDBJ whole genome shotgun (WGS) entry which is preliminary data.</text>
</comment>
<evidence type="ECO:0008006" key="3">
    <source>
        <dbReference type="Google" id="ProtNLM"/>
    </source>
</evidence>
<dbReference type="AlphaFoldDB" id="A0A2I1I7C5"/>
<dbReference type="Gene3D" id="3.40.50.2000">
    <property type="entry name" value="Glycogen Phosphorylase B"/>
    <property type="match status" value="1"/>
</dbReference>
<dbReference type="SUPFAM" id="SSF53756">
    <property type="entry name" value="UDP-Glycosyltransferase/glycogen phosphorylase"/>
    <property type="match status" value="1"/>
</dbReference>
<reference evidence="1 2" key="1">
    <citation type="submission" date="2017-12" db="EMBL/GenBank/DDBJ databases">
        <title>Phylogenetic diversity of female urinary microbiome.</title>
        <authorList>
            <person name="Thomas-White K."/>
            <person name="Wolfe A.J."/>
        </authorList>
    </citation>
    <scope>NUCLEOTIDE SEQUENCE [LARGE SCALE GENOMIC DNA]</scope>
    <source>
        <strain evidence="1 2">UMB0250</strain>
    </source>
</reference>
<evidence type="ECO:0000313" key="1">
    <source>
        <dbReference type="EMBL" id="PKY67039.1"/>
    </source>
</evidence>
<proteinExistence type="predicted"/>
<sequence>MNAMSRPQILVLSFSPLMRDARVLRQLSVVAEFGDVTTCGYGPATPYSTHHVEIPAGAASLPQTPLGVVRLALHCHRASDLAAPGTRAVIDNLRARHFDAVIANDARALPLAYEAAQSAPIWADLHEWAPGERTHVAAWRILVAPWIDSVCERYLPRVAHATTVGTEIVKLYEHRYGVRPQLMRNATPFANLTPSATPTNRPLRIVHSGAAVPGRSLETTIDATLATDGDFSLDLYLVPGGDKGAYLKELKARTSGSDLVRFHDPVAPAHLPATLNAYDIGAFWMPPVTTNARLTLPNKFFDFVQARLALAIGPSIEMTALLEKHELGVISTGYEVPQIVDSLRQLTPEVVDQFKQASHTAAPELCFEKEAEVARAIMCDMLGVV</sequence>
<protein>
    <recommendedName>
        <fullName evidence="3">Glycosyltransferase</fullName>
    </recommendedName>
</protein>
<gene>
    <name evidence="1" type="ORF">CYJ25_02030</name>
</gene>
<accession>A0A2I1I7C5</accession>